<accession>A0ABS2GLI0</accession>
<proteinExistence type="predicted"/>
<dbReference type="Pfam" id="PF08139">
    <property type="entry name" value="LPAM_1"/>
    <property type="match status" value="1"/>
</dbReference>
<keyword evidence="1 2" id="KW-0732">Signal</keyword>
<sequence>MKKIVAITLALLVLAGCSSETYTSGLGMVNSIGSSKSATEEAAGLAQADVTAASVMLDSKGTIVGISFDVVQTKVNFDATGTITTDLATEFKTKKELKEDYNMKPASPIGKEWYEQIDALEKYALGKAAADFVATPTKAKDEHHTAVPDVEDLASSCTMDIGDFLAAAEKAVANAK</sequence>
<evidence type="ECO:0000256" key="1">
    <source>
        <dbReference type="ARBA" id="ARBA00022729"/>
    </source>
</evidence>
<feature type="chain" id="PRO_5045050096" evidence="2">
    <location>
        <begin position="24"/>
        <end position="176"/>
    </location>
</feature>
<evidence type="ECO:0000313" key="3">
    <source>
        <dbReference type="EMBL" id="MBM6922340.1"/>
    </source>
</evidence>
<gene>
    <name evidence="3" type="ORF">H9X81_01350</name>
</gene>
<dbReference type="PROSITE" id="PS51257">
    <property type="entry name" value="PROKAR_LIPOPROTEIN"/>
    <property type="match status" value="1"/>
</dbReference>
<dbReference type="Proteomes" id="UP000724149">
    <property type="component" value="Unassembled WGS sequence"/>
</dbReference>
<evidence type="ECO:0000313" key="4">
    <source>
        <dbReference type="Proteomes" id="UP000724149"/>
    </source>
</evidence>
<keyword evidence="4" id="KW-1185">Reference proteome</keyword>
<feature type="signal peptide" evidence="2">
    <location>
        <begin position="1"/>
        <end position="23"/>
    </location>
</feature>
<evidence type="ECO:0000256" key="2">
    <source>
        <dbReference type="SAM" id="SignalP"/>
    </source>
</evidence>
<dbReference type="Gene3D" id="3.90.1010.20">
    <property type="match status" value="1"/>
</dbReference>
<comment type="caution">
    <text evidence="3">The sequence shown here is derived from an EMBL/GenBank/DDBJ whole genome shotgun (WGS) entry which is preliminary data.</text>
</comment>
<name>A0ABS2GLI0_9FIRM</name>
<dbReference type="InterPro" id="IPR012640">
    <property type="entry name" value="Membr_lipoprot_lipid_attach_CS"/>
</dbReference>
<protein>
    <submittedName>
        <fullName evidence="3">Lipoprotein</fullName>
    </submittedName>
</protein>
<keyword evidence="3" id="KW-0449">Lipoprotein</keyword>
<dbReference type="EMBL" id="JACSNR010000001">
    <property type="protein sequence ID" value="MBM6922340.1"/>
    <property type="molecule type" value="Genomic_DNA"/>
</dbReference>
<organism evidence="3 4">
    <name type="scientific">Hydrogenoanaerobacterium saccharovorans</name>
    <dbReference type="NCBI Taxonomy" id="474960"/>
    <lineage>
        <taxon>Bacteria</taxon>
        <taxon>Bacillati</taxon>
        <taxon>Bacillota</taxon>
        <taxon>Clostridia</taxon>
        <taxon>Eubacteriales</taxon>
        <taxon>Oscillospiraceae</taxon>
        <taxon>Hydrogenoanaerobacterium</taxon>
    </lineage>
</organism>
<dbReference type="RefSeq" id="WP_204719308.1">
    <property type="nucleotide sequence ID" value="NZ_JACSNR010000001.1"/>
</dbReference>
<reference evidence="3 4" key="1">
    <citation type="journal article" date="2021" name="Sci. Rep.">
        <title>The distribution of antibiotic resistance genes in chicken gut microbiota commensals.</title>
        <authorList>
            <person name="Juricova H."/>
            <person name="Matiasovicova J."/>
            <person name="Kubasova T."/>
            <person name="Cejkova D."/>
            <person name="Rychlik I."/>
        </authorList>
    </citation>
    <scope>NUCLEOTIDE SEQUENCE [LARGE SCALE GENOMIC DNA]</scope>
    <source>
        <strain evidence="3 4">An564</strain>
    </source>
</reference>